<dbReference type="EMBL" id="JAYWIO010000005">
    <property type="protein sequence ID" value="KAK7258831.1"/>
    <property type="molecule type" value="Genomic_DNA"/>
</dbReference>
<gene>
    <name evidence="2" type="ORF">RIF29_24419</name>
</gene>
<proteinExistence type="predicted"/>
<evidence type="ECO:0000313" key="2">
    <source>
        <dbReference type="EMBL" id="KAK7258831.1"/>
    </source>
</evidence>
<name>A0AAN9EKH7_CROPI</name>
<comment type="caution">
    <text evidence="2">The sequence shown here is derived from an EMBL/GenBank/DDBJ whole genome shotgun (WGS) entry which is preliminary data.</text>
</comment>
<feature type="compositionally biased region" description="Polar residues" evidence="1">
    <location>
        <begin position="65"/>
        <end position="82"/>
    </location>
</feature>
<accession>A0AAN9EKH7</accession>
<feature type="region of interest" description="Disordered" evidence="1">
    <location>
        <begin position="63"/>
        <end position="151"/>
    </location>
</feature>
<evidence type="ECO:0000256" key="1">
    <source>
        <dbReference type="SAM" id="MobiDB-lite"/>
    </source>
</evidence>
<sequence>MRFSSIHFHFGEEKKLSPKTHSIVSLSPSIYVHLRSGPSPFISLGPSPSSIFISLSPYIHPPHPSTTAATDTMAITGTTSPKGASPSRKRHHLTTPPPPHGASPSRKRPHFMPPSPSWKRKRPHFPASSHVGSPLPLRARSQQPPWLLPLA</sequence>
<evidence type="ECO:0000313" key="3">
    <source>
        <dbReference type="Proteomes" id="UP001372338"/>
    </source>
</evidence>
<reference evidence="2 3" key="1">
    <citation type="submission" date="2024-01" db="EMBL/GenBank/DDBJ databases">
        <title>The genomes of 5 underutilized Papilionoideae crops provide insights into root nodulation and disease resistanc.</title>
        <authorList>
            <person name="Yuan L."/>
        </authorList>
    </citation>
    <scope>NUCLEOTIDE SEQUENCE [LARGE SCALE GENOMIC DNA]</scope>
    <source>
        <strain evidence="2">ZHUSHIDOU_FW_LH</strain>
        <tissue evidence="2">Leaf</tissue>
    </source>
</reference>
<dbReference type="AlphaFoldDB" id="A0AAN9EKH7"/>
<dbReference type="Proteomes" id="UP001372338">
    <property type="component" value="Unassembled WGS sequence"/>
</dbReference>
<organism evidence="2 3">
    <name type="scientific">Crotalaria pallida</name>
    <name type="common">Smooth rattlebox</name>
    <name type="synonym">Crotalaria striata</name>
    <dbReference type="NCBI Taxonomy" id="3830"/>
    <lineage>
        <taxon>Eukaryota</taxon>
        <taxon>Viridiplantae</taxon>
        <taxon>Streptophyta</taxon>
        <taxon>Embryophyta</taxon>
        <taxon>Tracheophyta</taxon>
        <taxon>Spermatophyta</taxon>
        <taxon>Magnoliopsida</taxon>
        <taxon>eudicotyledons</taxon>
        <taxon>Gunneridae</taxon>
        <taxon>Pentapetalae</taxon>
        <taxon>rosids</taxon>
        <taxon>fabids</taxon>
        <taxon>Fabales</taxon>
        <taxon>Fabaceae</taxon>
        <taxon>Papilionoideae</taxon>
        <taxon>50 kb inversion clade</taxon>
        <taxon>genistoids sensu lato</taxon>
        <taxon>core genistoids</taxon>
        <taxon>Crotalarieae</taxon>
        <taxon>Crotalaria</taxon>
    </lineage>
</organism>
<keyword evidence="3" id="KW-1185">Reference proteome</keyword>
<protein>
    <submittedName>
        <fullName evidence="2">Uncharacterized protein</fullName>
    </submittedName>
</protein>